<name>A0A1Q9DUH6_SYMMI</name>
<keyword evidence="2" id="KW-0812">Transmembrane</keyword>
<feature type="transmembrane region" description="Helical" evidence="2">
    <location>
        <begin position="27"/>
        <end position="47"/>
    </location>
</feature>
<dbReference type="EMBL" id="LSRX01000384">
    <property type="protein sequence ID" value="OLP98822.1"/>
    <property type="molecule type" value="Genomic_DNA"/>
</dbReference>
<proteinExistence type="predicted"/>
<reference evidence="3 4" key="1">
    <citation type="submission" date="2016-02" db="EMBL/GenBank/DDBJ databases">
        <title>Genome analysis of coral dinoflagellate symbionts highlights evolutionary adaptations to a symbiotic lifestyle.</title>
        <authorList>
            <person name="Aranda M."/>
            <person name="Li Y."/>
            <person name="Liew Y.J."/>
            <person name="Baumgarten S."/>
            <person name="Simakov O."/>
            <person name="Wilson M."/>
            <person name="Piel J."/>
            <person name="Ashoor H."/>
            <person name="Bougouffa S."/>
            <person name="Bajic V.B."/>
            <person name="Ryu T."/>
            <person name="Ravasi T."/>
            <person name="Bayer T."/>
            <person name="Micklem G."/>
            <person name="Kim H."/>
            <person name="Bhak J."/>
            <person name="Lajeunesse T.C."/>
            <person name="Voolstra C.R."/>
        </authorList>
    </citation>
    <scope>NUCLEOTIDE SEQUENCE [LARGE SCALE GENOMIC DNA]</scope>
    <source>
        <strain evidence="3 4">CCMP2467</strain>
    </source>
</reference>
<accession>A0A1Q9DUH6</accession>
<feature type="compositionally biased region" description="Acidic residues" evidence="1">
    <location>
        <begin position="114"/>
        <end position="157"/>
    </location>
</feature>
<evidence type="ECO:0000256" key="1">
    <source>
        <dbReference type="SAM" id="MobiDB-lite"/>
    </source>
</evidence>
<keyword evidence="4" id="KW-1185">Reference proteome</keyword>
<comment type="caution">
    <text evidence="3">The sequence shown here is derived from an EMBL/GenBank/DDBJ whole genome shotgun (WGS) entry which is preliminary data.</text>
</comment>
<feature type="compositionally biased region" description="Basic and acidic residues" evidence="1">
    <location>
        <begin position="104"/>
        <end position="113"/>
    </location>
</feature>
<sequence>MIAGIQETIRSSMTQAFLGGVPFCDSIFLTTFFNVLQLLLLLSLSLWSVRFVLGPALAIDSTPGPVCFKSYDRRRLCCRHSKDGDYEYSLDVILMLMMLKKHENDNEEGHGGDGDGDDGGGDDDEDDGGDADDEDEEDDDGDDYEEEEDDDDDADVE</sequence>
<evidence type="ECO:0000313" key="3">
    <source>
        <dbReference type="EMBL" id="OLP98822.1"/>
    </source>
</evidence>
<keyword evidence="2" id="KW-1133">Transmembrane helix</keyword>
<gene>
    <name evidence="3" type="ORF">AK812_SmicGene18695</name>
</gene>
<feature type="region of interest" description="Disordered" evidence="1">
    <location>
        <begin position="104"/>
        <end position="157"/>
    </location>
</feature>
<dbReference type="Proteomes" id="UP000186817">
    <property type="component" value="Unassembled WGS sequence"/>
</dbReference>
<dbReference type="AlphaFoldDB" id="A0A1Q9DUH6"/>
<evidence type="ECO:0000256" key="2">
    <source>
        <dbReference type="SAM" id="Phobius"/>
    </source>
</evidence>
<protein>
    <submittedName>
        <fullName evidence="3">Uncharacterized protein</fullName>
    </submittedName>
</protein>
<keyword evidence="2" id="KW-0472">Membrane</keyword>
<organism evidence="3 4">
    <name type="scientific">Symbiodinium microadriaticum</name>
    <name type="common">Dinoflagellate</name>
    <name type="synonym">Zooxanthella microadriatica</name>
    <dbReference type="NCBI Taxonomy" id="2951"/>
    <lineage>
        <taxon>Eukaryota</taxon>
        <taxon>Sar</taxon>
        <taxon>Alveolata</taxon>
        <taxon>Dinophyceae</taxon>
        <taxon>Suessiales</taxon>
        <taxon>Symbiodiniaceae</taxon>
        <taxon>Symbiodinium</taxon>
    </lineage>
</organism>
<evidence type="ECO:0000313" key="4">
    <source>
        <dbReference type="Proteomes" id="UP000186817"/>
    </source>
</evidence>